<keyword evidence="8" id="KW-1185">Reference proteome</keyword>
<dbReference type="PANTHER" id="PTHR30290">
    <property type="entry name" value="PERIPLASMIC BINDING COMPONENT OF ABC TRANSPORTER"/>
    <property type="match status" value="1"/>
</dbReference>
<feature type="domain" description="Solute-binding protein family 5" evidence="6">
    <location>
        <begin position="124"/>
        <end position="507"/>
    </location>
</feature>
<organism evidence="7 8">
    <name type="scientific">Paenibacillus residui</name>
    <dbReference type="NCBI Taxonomy" id="629724"/>
    <lineage>
        <taxon>Bacteria</taxon>
        <taxon>Bacillati</taxon>
        <taxon>Bacillota</taxon>
        <taxon>Bacilli</taxon>
        <taxon>Bacillales</taxon>
        <taxon>Paenibacillaceae</taxon>
        <taxon>Paenibacillus</taxon>
    </lineage>
</organism>
<evidence type="ECO:0000256" key="1">
    <source>
        <dbReference type="ARBA" id="ARBA00004193"/>
    </source>
</evidence>
<feature type="signal peptide" evidence="5">
    <location>
        <begin position="1"/>
        <end position="20"/>
    </location>
</feature>
<comment type="subcellular location">
    <subcellularLocation>
        <location evidence="1">Cell membrane</location>
        <topology evidence="1">Lipid-anchor</topology>
    </subcellularLocation>
</comment>
<dbReference type="Gene3D" id="3.90.76.10">
    <property type="entry name" value="Dipeptide-binding Protein, Domain 1"/>
    <property type="match status" value="1"/>
</dbReference>
<dbReference type="Pfam" id="PF00496">
    <property type="entry name" value="SBP_bac_5"/>
    <property type="match status" value="1"/>
</dbReference>
<comment type="caution">
    <text evidence="7">The sequence shown here is derived from an EMBL/GenBank/DDBJ whole genome shotgun (WGS) entry which is preliminary data.</text>
</comment>
<dbReference type="InterPro" id="IPR023765">
    <property type="entry name" value="SBP_5_CS"/>
</dbReference>
<feature type="chain" id="PRO_5046990633" evidence="5">
    <location>
        <begin position="21"/>
        <end position="587"/>
    </location>
</feature>
<keyword evidence="3 5" id="KW-0732">Signal</keyword>
<dbReference type="Gene3D" id="3.40.190.10">
    <property type="entry name" value="Periplasmic binding protein-like II"/>
    <property type="match status" value="1"/>
</dbReference>
<feature type="region of interest" description="Disordered" evidence="4">
    <location>
        <begin position="23"/>
        <end position="75"/>
    </location>
</feature>
<dbReference type="Gene3D" id="3.10.105.10">
    <property type="entry name" value="Dipeptide-binding Protein, Domain 3"/>
    <property type="match status" value="1"/>
</dbReference>
<evidence type="ECO:0000313" key="7">
    <source>
        <dbReference type="EMBL" id="MFD0868398.1"/>
    </source>
</evidence>
<dbReference type="RefSeq" id="WP_379286340.1">
    <property type="nucleotide sequence ID" value="NZ_JBHTIU010000012.1"/>
</dbReference>
<comment type="similarity">
    <text evidence="2">Belongs to the bacterial solute-binding protein 5 family.</text>
</comment>
<accession>A0ABW3D7V8</accession>
<protein>
    <submittedName>
        <fullName evidence="7">ABC transporter substrate-binding protein</fullName>
    </submittedName>
</protein>
<reference evidence="8" key="1">
    <citation type="journal article" date="2019" name="Int. J. Syst. Evol. Microbiol.">
        <title>The Global Catalogue of Microorganisms (GCM) 10K type strain sequencing project: providing services to taxonomists for standard genome sequencing and annotation.</title>
        <authorList>
            <consortium name="The Broad Institute Genomics Platform"/>
            <consortium name="The Broad Institute Genome Sequencing Center for Infectious Disease"/>
            <person name="Wu L."/>
            <person name="Ma J."/>
        </authorList>
    </citation>
    <scope>NUCLEOTIDE SEQUENCE [LARGE SCALE GENOMIC DNA]</scope>
    <source>
        <strain evidence="8">CCUG 57263</strain>
    </source>
</reference>
<dbReference type="InterPro" id="IPR039424">
    <property type="entry name" value="SBP_5"/>
</dbReference>
<dbReference type="PANTHER" id="PTHR30290:SF81">
    <property type="entry name" value="OLIGOPEPTIDE-BINDING PROTEIN OPPA"/>
    <property type="match status" value="1"/>
</dbReference>
<evidence type="ECO:0000313" key="8">
    <source>
        <dbReference type="Proteomes" id="UP001597120"/>
    </source>
</evidence>
<dbReference type="InterPro" id="IPR000914">
    <property type="entry name" value="SBP_5_dom"/>
</dbReference>
<dbReference type="InterPro" id="IPR030678">
    <property type="entry name" value="Peptide/Ni-bd"/>
</dbReference>
<evidence type="ECO:0000256" key="3">
    <source>
        <dbReference type="ARBA" id="ARBA00022729"/>
    </source>
</evidence>
<evidence type="ECO:0000259" key="6">
    <source>
        <dbReference type="Pfam" id="PF00496"/>
    </source>
</evidence>
<evidence type="ECO:0000256" key="4">
    <source>
        <dbReference type="SAM" id="MobiDB-lite"/>
    </source>
</evidence>
<dbReference type="SUPFAM" id="SSF53850">
    <property type="entry name" value="Periplasmic binding protein-like II"/>
    <property type="match status" value="1"/>
</dbReference>
<dbReference type="PROSITE" id="PS51257">
    <property type="entry name" value="PROKAR_LIPOPROTEIN"/>
    <property type="match status" value="1"/>
</dbReference>
<feature type="compositionally biased region" description="Low complexity" evidence="4">
    <location>
        <begin position="34"/>
        <end position="57"/>
    </location>
</feature>
<dbReference type="PROSITE" id="PS01040">
    <property type="entry name" value="SBP_BACTERIAL_5"/>
    <property type="match status" value="1"/>
</dbReference>
<proteinExistence type="inferred from homology"/>
<dbReference type="PIRSF" id="PIRSF002741">
    <property type="entry name" value="MppA"/>
    <property type="match status" value="1"/>
</dbReference>
<evidence type="ECO:0000256" key="5">
    <source>
        <dbReference type="SAM" id="SignalP"/>
    </source>
</evidence>
<name>A0ABW3D7V8_9BACL</name>
<dbReference type="Proteomes" id="UP001597120">
    <property type="component" value="Unassembled WGS sequence"/>
</dbReference>
<gene>
    <name evidence="7" type="ORF">ACFQ03_04500</name>
</gene>
<dbReference type="EMBL" id="JBHTIU010000012">
    <property type="protein sequence ID" value="MFD0868398.1"/>
    <property type="molecule type" value="Genomic_DNA"/>
</dbReference>
<evidence type="ECO:0000256" key="2">
    <source>
        <dbReference type="ARBA" id="ARBA00005695"/>
    </source>
</evidence>
<sequence length="587" mass="65639">MSKKLNVVLSLLLSGTLVLSACSTKSADPPPDTSSPQPSASTAPSTAPSAAPTPEQSKATNTFIPASDKSKSPAAAQSRTDTLIIGMEDFKGLFNGIYGESAYDNYVNGALFDSLMDLKSDGTYEPSVAKKWEISDDKLVYTYYLRDDVKFSDGTPLTAEDVAFTLTVMHDKSYDGPSDMIKAMIKGGKEYKEGTATEIEGIKVIDKHTLEITTTEANSSALRSVGLSSIIPKHYYGKDYKQGNLDYMKDLHQKPLGSGPYIMEAYVPGQEVRFVANEHYFKGKPKIPKLIYKVTSSDTNIQTLQAGETDMEIQINVNKDNVELLKSLGFLDITLYPTNGYGYIGFNHNDPKFKDKRVRQALTYGLNREEIVEAAYQGNAKVINVPQSNVSWAYTDDVNKYEFNLEKAAQLLDEAGWKVGADGIREKDGVKFKIHFLATTPNPVNEVIIPVAKENYKELGILFEPDMLDFNAVKEKQKKGDFDMFFLAWQLTEDPDSTNIFSTNGSQNEIGYSNPKVDELLAKGIKEVEIEKRKPIYHELYKVLNEDPPYIFLYQRTDMMPINARVQGWDLSPYKKFYYSLHQVAIN</sequence>